<dbReference type="OrthoDB" id="9806086at2"/>
<keyword evidence="3" id="KW-1185">Reference proteome</keyword>
<gene>
    <name evidence="2" type="ordered locus">COPRO5265_0893</name>
</gene>
<dbReference type="Proteomes" id="UP000001732">
    <property type="component" value="Chromosome"/>
</dbReference>
<dbReference type="PANTHER" id="PTHR33930">
    <property type="entry name" value="ALKYL HYDROPEROXIDE REDUCTASE AHPD"/>
    <property type="match status" value="1"/>
</dbReference>
<feature type="domain" description="Carboxymuconolactone decarboxylase-like" evidence="1">
    <location>
        <begin position="25"/>
        <end position="107"/>
    </location>
</feature>
<organism evidence="2 3">
    <name type="scientific">Coprothermobacter proteolyticus (strain ATCC 35245 / DSM 5265 / OCM 4 / BT)</name>
    <dbReference type="NCBI Taxonomy" id="309798"/>
    <lineage>
        <taxon>Bacteria</taxon>
        <taxon>Pseudomonadati</taxon>
        <taxon>Coprothermobacterota</taxon>
        <taxon>Coprothermobacteria</taxon>
        <taxon>Coprothermobacterales</taxon>
        <taxon>Coprothermobacteraceae</taxon>
        <taxon>Coprothermobacter</taxon>
    </lineage>
</organism>
<dbReference type="eggNOG" id="COG0599">
    <property type="taxonomic scope" value="Bacteria"/>
</dbReference>
<protein>
    <submittedName>
        <fullName evidence="2">Conserved protein</fullName>
    </submittedName>
</protein>
<evidence type="ECO:0000259" key="1">
    <source>
        <dbReference type="Pfam" id="PF02627"/>
    </source>
</evidence>
<proteinExistence type="predicted"/>
<dbReference type="NCBIfam" id="TIGR00778">
    <property type="entry name" value="ahpD_dom"/>
    <property type="match status" value="1"/>
</dbReference>
<dbReference type="SUPFAM" id="SSF69118">
    <property type="entry name" value="AhpD-like"/>
    <property type="match status" value="1"/>
</dbReference>
<reference evidence="2 3" key="2">
    <citation type="journal article" date="2014" name="Genome Announc.">
        <title>Complete Genome Sequence of Coprothermobacter proteolyticus DSM 5265.</title>
        <authorList>
            <person name="Alexiev A."/>
            <person name="Coil D.A."/>
            <person name="Badger J.H."/>
            <person name="Enticknap J."/>
            <person name="Ward N."/>
            <person name="Robb F.T."/>
            <person name="Eisen J.A."/>
        </authorList>
    </citation>
    <scope>NUCLEOTIDE SEQUENCE [LARGE SCALE GENOMIC DNA]</scope>
    <source>
        <strain evidence="3">ATCC 35245 / DSM 5265 / OCM 4 / BT</strain>
    </source>
</reference>
<reference evidence="3" key="1">
    <citation type="submission" date="2008-08" db="EMBL/GenBank/DDBJ databases">
        <title>The complete genome sequence of Coprothermobacter proteolyticus strain ATCC 5245 / DSM 5265 / BT.</title>
        <authorList>
            <person name="Dodson R.J."/>
            <person name="Durkin A.S."/>
            <person name="Wu M."/>
            <person name="Eisen J."/>
            <person name="Sutton G."/>
        </authorList>
    </citation>
    <scope>NUCLEOTIDE SEQUENCE [LARGE SCALE GENOMIC DNA]</scope>
    <source>
        <strain evidence="3">ATCC 35245 / DSM 5265 / OCM 4 / BT</strain>
    </source>
</reference>
<dbReference type="InterPro" id="IPR029032">
    <property type="entry name" value="AhpD-like"/>
</dbReference>
<dbReference type="Gene3D" id="1.20.1290.10">
    <property type="entry name" value="AhpD-like"/>
    <property type="match status" value="1"/>
</dbReference>
<dbReference type="InterPro" id="IPR003779">
    <property type="entry name" value="CMD-like"/>
</dbReference>
<dbReference type="KEGG" id="cpo:COPRO5265_0893"/>
<dbReference type="AlphaFoldDB" id="B5Y8X7"/>
<dbReference type="Pfam" id="PF02627">
    <property type="entry name" value="CMD"/>
    <property type="match status" value="1"/>
</dbReference>
<name>B5Y8X7_COPPD</name>
<accession>B5Y8X7</accession>
<evidence type="ECO:0000313" key="3">
    <source>
        <dbReference type="Proteomes" id="UP000001732"/>
    </source>
</evidence>
<dbReference type="PANTHER" id="PTHR33930:SF2">
    <property type="entry name" value="BLR3452 PROTEIN"/>
    <property type="match status" value="1"/>
</dbReference>
<dbReference type="GO" id="GO:0051920">
    <property type="term" value="F:peroxiredoxin activity"/>
    <property type="evidence" value="ECO:0007669"/>
    <property type="project" value="InterPro"/>
</dbReference>
<dbReference type="InterPro" id="IPR004675">
    <property type="entry name" value="AhpD_core"/>
</dbReference>
<dbReference type="RefSeq" id="WP_012544030.1">
    <property type="nucleotide sequence ID" value="NC_011295.1"/>
</dbReference>
<evidence type="ECO:0000313" key="2">
    <source>
        <dbReference type="EMBL" id="ACI17378.1"/>
    </source>
</evidence>
<sequence length="114" mass="11847">MAKRNIKEEAKELNEGMAQLASEIPGVMKGFNEVHHAATADGALSTKEKELIALGIAVAVRCSHCIVAHVGSALQAGATREEIMEALGVAIMMSGGPGVAYSVEAMEVLEGLTQ</sequence>
<dbReference type="EMBL" id="CP001145">
    <property type="protein sequence ID" value="ACI17378.1"/>
    <property type="molecule type" value="Genomic_DNA"/>
</dbReference>
<dbReference type="STRING" id="309798.COPRO5265_0893"/>